<dbReference type="Proteomes" id="UP000266841">
    <property type="component" value="Unassembled WGS sequence"/>
</dbReference>
<dbReference type="PROSITE" id="PS51192">
    <property type="entry name" value="HELICASE_ATP_BIND_1"/>
    <property type="match status" value="1"/>
</dbReference>
<dbReference type="InterPro" id="IPR014014">
    <property type="entry name" value="RNA_helicase_DEAD_Q_motif"/>
</dbReference>
<dbReference type="eggNOG" id="KOG0334">
    <property type="taxonomic scope" value="Eukaryota"/>
</dbReference>
<reference evidence="9 10" key="1">
    <citation type="journal article" date="2012" name="Genome Biol.">
        <title>Genome and low-iron response of an oceanic diatom adapted to chronic iron limitation.</title>
        <authorList>
            <person name="Lommer M."/>
            <person name="Specht M."/>
            <person name="Roy A.S."/>
            <person name="Kraemer L."/>
            <person name="Andreson R."/>
            <person name="Gutowska M.A."/>
            <person name="Wolf J."/>
            <person name="Bergner S.V."/>
            <person name="Schilhabel M.B."/>
            <person name="Klostermeier U.C."/>
            <person name="Beiko R.G."/>
            <person name="Rosenstiel P."/>
            <person name="Hippler M."/>
            <person name="Laroche J."/>
        </authorList>
    </citation>
    <scope>NUCLEOTIDE SEQUENCE [LARGE SCALE GENOMIC DNA]</scope>
    <source>
        <strain evidence="9 10">CCMP1005</strain>
    </source>
</reference>
<feature type="compositionally biased region" description="Low complexity" evidence="6">
    <location>
        <begin position="9"/>
        <end position="19"/>
    </location>
</feature>
<evidence type="ECO:0000256" key="1">
    <source>
        <dbReference type="ARBA" id="ARBA00022741"/>
    </source>
</evidence>
<accession>K0TNS5</accession>
<evidence type="ECO:0000256" key="5">
    <source>
        <dbReference type="PROSITE-ProRule" id="PRU00552"/>
    </source>
</evidence>
<keyword evidence="1" id="KW-0547">Nucleotide-binding</keyword>
<evidence type="ECO:0000256" key="3">
    <source>
        <dbReference type="ARBA" id="ARBA00022806"/>
    </source>
</evidence>
<dbReference type="AlphaFoldDB" id="K0TNS5"/>
<evidence type="ECO:0000259" key="7">
    <source>
        <dbReference type="PROSITE" id="PS51192"/>
    </source>
</evidence>
<feature type="domain" description="Helicase ATP-binding" evidence="7">
    <location>
        <begin position="297"/>
        <end position="418"/>
    </location>
</feature>
<dbReference type="PANTHER" id="PTHR47958">
    <property type="entry name" value="ATP-DEPENDENT RNA HELICASE DBP3"/>
    <property type="match status" value="1"/>
</dbReference>
<feature type="compositionally biased region" description="Basic and acidic residues" evidence="6">
    <location>
        <begin position="135"/>
        <end position="151"/>
    </location>
</feature>
<gene>
    <name evidence="9" type="ORF">THAOC_00764</name>
</gene>
<dbReference type="OrthoDB" id="196131at2759"/>
<keyword evidence="10" id="KW-1185">Reference proteome</keyword>
<evidence type="ECO:0000313" key="9">
    <source>
        <dbReference type="EMBL" id="EJK77411.1"/>
    </source>
</evidence>
<keyword evidence="2" id="KW-0378">Hydrolase</keyword>
<feature type="domain" description="DEAD-box RNA helicase Q" evidence="8">
    <location>
        <begin position="266"/>
        <end position="294"/>
    </location>
</feature>
<dbReference type="SMART" id="SM00487">
    <property type="entry name" value="DEXDc"/>
    <property type="match status" value="1"/>
</dbReference>
<evidence type="ECO:0008006" key="11">
    <source>
        <dbReference type="Google" id="ProtNLM"/>
    </source>
</evidence>
<feature type="region of interest" description="Disordered" evidence="6">
    <location>
        <begin position="123"/>
        <end position="151"/>
    </location>
</feature>
<dbReference type="InterPro" id="IPR027417">
    <property type="entry name" value="P-loop_NTPase"/>
</dbReference>
<proteinExistence type="predicted"/>
<organism evidence="9 10">
    <name type="scientific">Thalassiosira oceanica</name>
    <name type="common">Marine diatom</name>
    <dbReference type="NCBI Taxonomy" id="159749"/>
    <lineage>
        <taxon>Eukaryota</taxon>
        <taxon>Sar</taxon>
        <taxon>Stramenopiles</taxon>
        <taxon>Ochrophyta</taxon>
        <taxon>Bacillariophyta</taxon>
        <taxon>Coscinodiscophyceae</taxon>
        <taxon>Thalassiosirophycidae</taxon>
        <taxon>Thalassiosirales</taxon>
        <taxon>Thalassiosiraceae</taxon>
        <taxon>Thalassiosira</taxon>
    </lineage>
</organism>
<dbReference type="GO" id="GO:0003676">
    <property type="term" value="F:nucleic acid binding"/>
    <property type="evidence" value="ECO:0007669"/>
    <property type="project" value="InterPro"/>
</dbReference>
<evidence type="ECO:0000256" key="4">
    <source>
        <dbReference type="ARBA" id="ARBA00022840"/>
    </source>
</evidence>
<sequence>MLRLETVVEADAAEGAASSDGGGGDPEARGGGAGIKFDSRGSMVRMARTSVKVRNPANVPRNDQVPGSSGPAEAAAYSYSDWESDAPATPMHDAAEEDETDEDDEEEERARRAFIAALRRTKAPTHEEADEMADYETKSEVKSEKERREDHVKRLEDEAERLRKEAGVGVELGRIYNDEDGGVMEESERTLAALTAAPDALEVLAEMNKKRELRSVDHGSVEYLAVRKNLYTVPRSLAGLGPEEVAARRARIGVRVRGRGAPAPVSSFGEAGLSEKLVGLLDRRGITEPFPVQAQCIPAIMAGRDVIGIAKTGSGKTLAFVLPMLRHILDQPPLAVGETGPIGLVLAPARELAYQIHIVCKGLCKHIGLRSTAVYGGAGVAEQIGDLKRGTHVLCATPGRLSESLLFLGVPALLGLLF</sequence>
<name>K0TNS5_THAOC</name>
<evidence type="ECO:0000313" key="10">
    <source>
        <dbReference type="Proteomes" id="UP000266841"/>
    </source>
</evidence>
<dbReference type="Pfam" id="PF00270">
    <property type="entry name" value="DEAD"/>
    <property type="match status" value="1"/>
</dbReference>
<dbReference type="PROSITE" id="PS51195">
    <property type="entry name" value="Q_MOTIF"/>
    <property type="match status" value="1"/>
</dbReference>
<evidence type="ECO:0000259" key="8">
    <source>
        <dbReference type="PROSITE" id="PS51195"/>
    </source>
</evidence>
<dbReference type="GO" id="GO:0003724">
    <property type="term" value="F:RNA helicase activity"/>
    <property type="evidence" value="ECO:0007669"/>
    <property type="project" value="InterPro"/>
</dbReference>
<dbReference type="GO" id="GO:0016787">
    <property type="term" value="F:hydrolase activity"/>
    <property type="evidence" value="ECO:0007669"/>
    <property type="project" value="UniProtKB-KW"/>
</dbReference>
<protein>
    <recommendedName>
        <fullName evidence="11">Helicase ATP-binding domain-containing protein</fullName>
    </recommendedName>
</protein>
<dbReference type="InterPro" id="IPR014001">
    <property type="entry name" value="Helicase_ATP-bd"/>
</dbReference>
<dbReference type="InterPro" id="IPR011545">
    <property type="entry name" value="DEAD/DEAH_box_helicase_dom"/>
</dbReference>
<dbReference type="SUPFAM" id="SSF52540">
    <property type="entry name" value="P-loop containing nucleoside triphosphate hydrolases"/>
    <property type="match status" value="1"/>
</dbReference>
<feature type="compositionally biased region" description="Acidic residues" evidence="6">
    <location>
        <begin position="95"/>
        <end position="107"/>
    </location>
</feature>
<comment type="caution">
    <text evidence="9">The sequence shown here is derived from an EMBL/GenBank/DDBJ whole genome shotgun (WGS) entry which is preliminary data.</text>
</comment>
<dbReference type="EMBL" id="AGNL01000926">
    <property type="protein sequence ID" value="EJK77411.1"/>
    <property type="molecule type" value="Genomic_DNA"/>
</dbReference>
<dbReference type="GO" id="GO:0005524">
    <property type="term" value="F:ATP binding"/>
    <property type="evidence" value="ECO:0007669"/>
    <property type="project" value="UniProtKB-KW"/>
</dbReference>
<evidence type="ECO:0000256" key="2">
    <source>
        <dbReference type="ARBA" id="ARBA00022801"/>
    </source>
</evidence>
<keyword evidence="4" id="KW-0067">ATP-binding</keyword>
<evidence type="ECO:0000256" key="6">
    <source>
        <dbReference type="SAM" id="MobiDB-lite"/>
    </source>
</evidence>
<feature type="short sequence motif" description="Q motif" evidence="5">
    <location>
        <begin position="266"/>
        <end position="294"/>
    </location>
</feature>
<feature type="compositionally biased region" description="Gly residues" evidence="6">
    <location>
        <begin position="20"/>
        <end position="34"/>
    </location>
</feature>
<feature type="region of interest" description="Disordered" evidence="6">
    <location>
        <begin position="1"/>
        <end position="109"/>
    </location>
</feature>
<dbReference type="Gene3D" id="3.40.50.300">
    <property type="entry name" value="P-loop containing nucleotide triphosphate hydrolases"/>
    <property type="match status" value="1"/>
</dbReference>
<keyword evidence="3" id="KW-0347">Helicase</keyword>